<dbReference type="SMART" id="SM00823">
    <property type="entry name" value="PKS_PP"/>
    <property type="match status" value="1"/>
</dbReference>
<evidence type="ECO:0000313" key="4">
    <source>
        <dbReference type="EMBL" id="AIS85812.1"/>
    </source>
</evidence>
<dbReference type="Gene3D" id="1.10.1200.10">
    <property type="entry name" value="ACP-like"/>
    <property type="match status" value="1"/>
</dbReference>
<dbReference type="EMBL" id="KF826691">
    <property type="protein sequence ID" value="AIS85812.1"/>
    <property type="molecule type" value="Genomic_DNA"/>
</dbReference>
<evidence type="ECO:0000259" key="3">
    <source>
        <dbReference type="PROSITE" id="PS50075"/>
    </source>
</evidence>
<dbReference type="InterPro" id="IPR036736">
    <property type="entry name" value="ACP-like_sf"/>
</dbReference>
<protein>
    <recommendedName>
        <fullName evidence="3">Carrier domain-containing protein</fullName>
    </recommendedName>
</protein>
<sequence length="87" mass="9515">MSMPELTLADLTRILRAAGGEDDPATLQGDILDVPFTDLGYDSLAMLETVSRIEREFDLSLPDDLVPEMPTPRIALDTINSRLRAAA</sequence>
<dbReference type="AlphaFoldDB" id="A0A097CT50"/>
<name>A0A097CT50_9ACTN</name>
<feature type="domain" description="Carrier" evidence="3">
    <location>
        <begin position="5"/>
        <end position="83"/>
    </location>
</feature>
<dbReference type="InterPro" id="IPR009081">
    <property type="entry name" value="PP-bd_ACP"/>
</dbReference>
<dbReference type="PROSITE" id="PS00012">
    <property type="entry name" value="PHOSPHOPANTETHEINE"/>
    <property type="match status" value="1"/>
</dbReference>
<gene>
    <name evidence="4" type="ORF">VASRM7_570</name>
</gene>
<evidence type="ECO:0000256" key="1">
    <source>
        <dbReference type="ARBA" id="ARBA00022450"/>
    </source>
</evidence>
<keyword evidence="2" id="KW-0597">Phosphoprotein</keyword>
<organism evidence="4">
    <name type="scientific">Verrucosispora sp. MS100047</name>
    <dbReference type="NCBI Taxonomy" id="1410949"/>
    <lineage>
        <taxon>Bacteria</taxon>
        <taxon>Bacillati</taxon>
        <taxon>Actinomycetota</taxon>
        <taxon>Actinomycetes</taxon>
        <taxon>Micromonosporales</taxon>
        <taxon>Micromonosporaceae</taxon>
        <taxon>Micromonospora</taxon>
    </lineage>
</organism>
<dbReference type="InterPro" id="IPR020806">
    <property type="entry name" value="PKS_PP-bd"/>
</dbReference>
<proteinExistence type="predicted"/>
<dbReference type="Pfam" id="PF00550">
    <property type="entry name" value="PP-binding"/>
    <property type="match status" value="1"/>
</dbReference>
<dbReference type="SUPFAM" id="SSF47336">
    <property type="entry name" value="ACP-like"/>
    <property type="match status" value="1"/>
</dbReference>
<accession>A0A097CT50</accession>
<keyword evidence="1" id="KW-0596">Phosphopantetheine</keyword>
<dbReference type="PROSITE" id="PS50075">
    <property type="entry name" value="CARRIER"/>
    <property type="match status" value="1"/>
</dbReference>
<dbReference type="InterPro" id="IPR006162">
    <property type="entry name" value="Ppantetheine_attach_site"/>
</dbReference>
<dbReference type="GO" id="GO:0031177">
    <property type="term" value="F:phosphopantetheine binding"/>
    <property type="evidence" value="ECO:0007669"/>
    <property type="project" value="InterPro"/>
</dbReference>
<evidence type="ECO:0000256" key="2">
    <source>
        <dbReference type="ARBA" id="ARBA00022553"/>
    </source>
</evidence>
<reference evidence="4" key="1">
    <citation type="submission" date="2013-11" db="EMBL/GenBank/DDBJ databases">
        <title>New antitubercular compounds from marine-derived Verrucosispora sp. MS100047.</title>
        <authorList>
            <person name="Huang P."/>
            <person name="Xie F."/>
            <person name="Wang Q."/>
            <person name="Wang J."/>
            <person name="Wang Q."/>
            <person name="Abdel-Mageed W.M."/>
            <person name="Liu M."/>
            <person name="Han J."/>
            <person name="Song F."/>
            <person name="Dai H."/>
            <person name="Liu X."/>
            <person name="Zhang L."/>
        </authorList>
    </citation>
    <scope>NUCLEOTIDE SEQUENCE</scope>
    <source>
        <strain evidence="4">MS100047</strain>
    </source>
</reference>